<feature type="transmembrane region" description="Helical" evidence="1">
    <location>
        <begin position="12"/>
        <end position="32"/>
    </location>
</feature>
<name>A0A2P2PJF2_RHIMU</name>
<keyword evidence="1" id="KW-0812">Transmembrane</keyword>
<keyword evidence="1" id="KW-1133">Transmembrane helix</keyword>
<accession>A0A2P2PJF2</accession>
<evidence type="ECO:0000256" key="1">
    <source>
        <dbReference type="SAM" id="Phobius"/>
    </source>
</evidence>
<organism evidence="2">
    <name type="scientific">Rhizophora mucronata</name>
    <name type="common">Asiatic mangrove</name>
    <dbReference type="NCBI Taxonomy" id="61149"/>
    <lineage>
        <taxon>Eukaryota</taxon>
        <taxon>Viridiplantae</taxon>
        <taxon>Streptophyta</taxon>
        <taxon>Embryophyta</taxon>
        <taxon>Tracheophyta</taxon>
        <taxon>Spermatophyta</taxon>
        <taxon>Magnoliopsida</taxon>
        <taxon>eudicotyledons</taxon>
        <taxon>Gunneridae</taxon>
        <taxon>Pentapetalae</taxon>
        <taxon>rosids</taxon>
        <taxon>fabids</taxon>
        <taxon>Malpighiales</taxon>
        <taxon>Rhizophoraceae</taxon>
        <taxon>Rhizophora</taxon>
    </lineage>
</organism>
<sequence>MASCIHQSPVQPYLFTLTVIISSTAVPSLDLLPLTRECKTKVKGRGERGILQHYFKTTTPVISFPNPFKPTF</sequence>
<protein>
    <submittedName>
        <fullName evidence="2">Uncharacterized protein</fullName>
    </submittedName>
</protein>
<dbReference type="AlphaFoldDB" id="A0A2P2PJF2"/>
<dbReference type="EMBL" id="GGEC01074297">
    <property type="protein sequence ID" value="MBX54781.1"/>
    <property type="molecule type" value="Transcribed_RNA"/>
</dbReference>
<keyword evidence="1" id="KW-0472">Membrane</keyword>
<reference evidence="2" key="1">
    <citation type="submission" date="2018-02" db="EMBL/GenBank/DDBJ databases">
        <title>Rhizophora mucronata_Transcriptome.</title>
        <authorList>
            <person name="Meera S.P."/>
            <person name="Sreeshan A."/>
            <person name="Augustine A."/>
        </authorList>
    </citation>
    <scope>NUCLEOTIDE SEQUENCE</scope>
    <source>
        <tissue evidence="2">Leaf</tissue>
    </source>
</reference>
<evidence type="ECO:0000313" key="2">
    <source>
        <dbReference type="EMBL" id="MBX54781.1"/>
    </source>
</evidence>
<proteinExistence type="predicted"/>